<dbReference type="SUPFAM" id="SSF88713">
    <property type="entry name" value="Glycoside hydrolase/deacetylase"/>
    <property type="match status" value="1"/>
</dbReference>
<keyword evidence="3" id="KW-1185">Reference proteome</keyword>
<reference evidence="2" key="1">
    <citation type="submission" date="2020-03" db="EMBL/GenBank/DDBJ databases">
        <authorList>
            <person name="Guo F."/>
        </authorList>
    </citation>
    <scope>NUCLEOTIDE SEQUENCE</scope>
    <source>
        <strain evidence="2">JCM 30134</strain>
    </source>
</reference>
<comment type="caution">
    <text evidence="2">The sequence shown here is derived from an EMBL/GenBank/DDBJ whole genome shotgun (WGS) entry which is preliminary data.</text>
</comment>
<dbReference type="GO" id="GO:0005975">
    <property type="term" value="P:carbohydrate metabolic process"/>
    <property type="evidence" value="ECO:0007669"/>
    <property type="project" value="InterPro"/>
</dbReference>
<dbReference type="Pfam" id="PF01522">
    <property type="entry name" value="Polysacc_deac_1"/>
    <property type="match status" value="1"/>
</dbReference>
<evidence type="ECO:0000259" key="1">
    <source>
        <dbReference type="Pfam" id="PF01522"/>
    </source>
</evidence>
<proteinExistence type="predicted"/>
<organism evidence="2 3">
    <name type="scientific">Pseudomaricurvus hydrocarbonicus</name>
    <dbReference type="NCBI Taxonomy" id="1470433"/>
    <lineage>
        <taxon>Bacteria</taxon>
        <taxon>Pseudomonadati</taxon>
        <taxon>Pseudomonadota</taxon>
        <taxon>Gammaproteobacteria</taxon>
        <taxon>Cellvibrionales</taxon>
        <taxon>Cellvibrionaceae</taxon>
        <taxon>Pseudomaricurvus</taxon>
    </lineage>
</organism>
<evidence type="ECO:0000313" key="3">
    <source>
        <dbReference type="Proteomes" id="UP000787472"/>
    </source>
</evidence>
<dbReference type="PANTHER" id="PTHR47561:SF1">
    <property type="entry name" value="POLYSACCHARIDE DEACETYLASE FAMILY PROTEIN (AFU_ORTHOLOGUE AFUA_6G05030)"/>
    <property type="match status" value="1"/>
</dbReference>
<dbReference type="InterPro" id="IPR002509">
    <property type="entry name" value="NODB_dom"/>
</dbReference>
<dbReference type="EMBL" id="JAAONZ010000005">
    <property type="protein sequence ID" value="NHO65789.1"/>
    <property type="molecule type" value="Genomic_DNA"/>
</dbReference>
<sequence length="212" mass="23817">MLNNLPVCEFPKTCNGEFFTLYGLSIPDRMIIKLTNTKRVVPVKWGPHGQKAAISITFDNFGEAAELELNLWPADQPIGQHGTRTMLPIILRDLQQADLKGTFFIEGWNGDIYPESVDAIRAAGHEVACHGWRHEIWQTKTAHHPFQSRGPQQRNGYPRWFLPTRRQHLRHLCRAACQPSTDICVSGRGGCKMQSRFGAAAISLDRGGCTLL</sequence>
<dbReference type="GO" id="GO:0016810">
    <property type="term" value="F:hydrolase activity, acting on carbon-nitrogen (but not peptide) bonds"/>
    <property type="evidence" value="ECO:0007669"/>
    <property type="project" value="InterPro"/>
</dbReference>
<dbReference type="AlphaFoldDB" id="A0A9E5JSK9"/>
<evidence type="ECO:0000313" key="2">
    <source>
        <dbReference type="EMBL" id="NHO65789.1"/>
    </source>
</evidence>
<dbReference type="Gene3D" id="3.20.20.370">
    <property type="entry name" value="Glycoside hydrolase/deacetylase"/>
    <property type="match status" value="1"/>
</dbReference>
<dbReference type="InterPro" id="IPR011330">
    <property type="entry name" value="Glyco_hydro/deAcase_b/a-brl"/>
</dbReference>
<dbReference type="Proteomes" id="UP000787472">
    <property type="component" value="Unassembled WGS sequence"/>
</dbReference>
<accession>A0A9E5JSK9</accession>
<name>A0A9E5JSK9_9GAMM</name>
<gene>
    <name evidence="2" type="ORF">G8770_09570</name>
</gene>
<dbReference type="PANTHER" id="PTHR47561">
    <property type="entry name" value="POLYSACCHARIDE DEACETYLASE FAMILY PROTEIN (AFU_ORTHOLOGUE AFUA_6G05030)"/>
    <property type="match status" value="1"/>
</dbReference>
<protein>
    <submittedName>
        <fullName evidence="2">Polysaccharide deacetylase family protein</fullName>
    </submittedName>
</protein>
<feature type="domain" description="NodB homology" evidence="1">
    <location>
        <begin position="62"/>
        <end position="143"/>
    </location>
</feature>